<proteinExistence type="predicted"/>
<organism evidence="1 2">
    <name type="scientific">Gluconacetobacter diazotrophicus</name>
    <name type="common">Acetobacter diazotrophicus</name>
    <dbReference type="NCBI Taxonomy" id="33996"/>
    <lineage>
        <taxon>Bacteria</taxon>
        <taxon>Pseudomonadati</taxon>
        <taxon>Pseudomonadota</taxon>
        <taxon>Alphaproteobacteria</taxon>
        <taxon>Acetobacterales</taxon>
        <taxon>Acetobacteraceae</taxon>
        <taxon>Gluconacetobacter</taxon>
    </lineage>
</organism>
<dbReference type="RefSeq" id="WP_183115234.1">
    <property type="nucleotide sequence ID" value="NZ_JABEQG010000001.1"/>
</dbReference>
<evidence type="ECO:0000313" key="2">
    <source>
        <dbReference type="Proteomes" id="UP000550787"/>
    </source>
</evidence>
<evidence type="ECO:0000313" key="1">
    <source>
        <dbReference type="EMBL" id="MBB2154809.1"/>
    </source>
</evidence>
<accession>A0A7W4FBQ9</accession>
<dbReference type="EMBL" id="JABEQG010000001">
    <property type="protein sequence ID" value="MBB2154809.1"/>
    <property type="molecule type" value="Genomic_DNA"/>
</dbReference>
<sequence length="207" mass="23323">MDAVATTNIDNTVAQIAASAYVDRSRTDAEDFCAAIRPILGDISPEISVIILRRVGWNGRTPFRLGYMFKCAMKIETKVRGVRGVSRRLLEAASRYARIADSYSTNEKMTKKGAAAALQHAKHINPMIDANDRKALACQYNRMCAAMMKISMAFEIASHRSRPRGEWRWIANAAFRLRNDETLKWGRSLITIDREARTIGAEPMRLE</sequence>
<comment type="caution">
    <text evidence="1">The sequence shown here is derived from an EMBL/GenBank/DDBJ whole genome shotgun (WGS) entry which is preliminary data.</text>
</comment>
<reference evidence="1 2" key="1">
    <citation type="submission" date="2020-04" db="EMBL/GenBank/DDBJ databases">
        <title>Description of novel Gluconacetobacter.</title>
        <authorList>
            <person name="Sombolestani A."/>
        </authorList>
    </citation>
    <scope>NUCLEOTIDE SEQUENCE [LARGE SCALE GENOMIC DNA]</scope>
    <source>
        <strain evidence="1 2">LMG 7603</strain>
    </source>
</reference>
<protein>
    <submittedName>
        <fullName evidence="1">Uncharacterized protein</fullName>
    </submittedName>
</protein>
<name>A0A7W4FBQ9_GLUDI</name>
<gene>
    <name evidence="1" type="ORF">HLH33_00545</name>
</gene>
<dbReference type="AlphaFoldDB" id="A0A7W4FBQ9"/>
<dbReference type="Proteomes" id="UP000550787">
    <property type="component" value="Unassembled WGS sequence"/>
</dbReference>